<reference evidence="1 2" key="1">
    <citation type="submission" date="2017-04" db="EMBL/GenBank/DDBJ databases">
        <authorList>
            <person name="Afonso C.L."/>
            <person name="Miller P.J."/>
            <person name="Scott M.A."/>
            <person name="Spackman E."/>
            <person name="Goraichik I."/>
            <person name="Dimitrov K.M."/>
            <person name="Suarez D.L."/>
            <person name="Swayne D.E."/>
        </authorList>
    </citation>
    <scope>NUCLEOTIDE SEQUENCE [LARGE SCALE GENOMIC DNA]</scope>
    <source>
        <strain evidence="1 2">N3/975</strain>
    </source>
</reference>
<dbReference type="EMBL" id="LT840184">
    <property type="protein sequence ID" value="SMF83087.1"/>
    <property type="molecule type" value="Genomic_DNA"/>
</dbReference>
<name>A0A1X7HB04_9BACL</name>
<dbReference type="InterPro" id="IPR011330">
    <property type="entry name" value="Glyco_hydro/deAcase_b/a-brl"/>
</dbReference>
<proteinExistence type="predicted"/>
<dbReference type="STRING" id="1313296.SAMN05661091_2302"/>
<evidence type="ECO:0008006" key="3">
    <source>
        <dbReference type="Google" id="ProtNLM"/>
    </source>
</evidence>
<keyword evidence="2" id="KW-1185">Reference proteome</keyword>
<sequence>MIEMNHAAKIGVWLHPDSAGYNWKHGQNLFQLYIEEILSHAGVPFRKFEDADSLKNYEPDIILIAHHGEKETDIVRLEQWIKNGATVIDYGSLNRMASKLGCREIRCREAVYAELDEVSFGDINSSLRAVRVKPWIPEEQSSSVIQSYGTLRLGKKGTEIAPARLTFRIGKGKLIRWNVDIPSTIVWMQQGREPVFQDGIPSLDGTGDIDEGILKADDGSEMDWDKDRTVTGTGVPYFHIPYADLWREVMIQQLIAESDALELTLPLLDYWPEGTEQVAMISHDSDFNVEEAAHTTLQVLEECGVRSTWCMIEPGYSPSIYKLIQEQGHELAFHYNALEKEGGIWSPDEFNRQLDVIRRSTGASIISNKNHYTRFEGWGEFFRWCEDSGIQADQTRGPSKKGNVGFPFGTCHPYYPIAWADEHNRIYSVLQIGFLTQDLEHPSLPDVSVIKPFLEAVAGVRGVAHFLFHQQHIHQLPAVRDAVRSLVAAARSMGYAFWTCEEITKWEQSRRSARLYVETDRSFYAEQLPQGAVMLTPVNESERSLEDGNRVIRFGVPCHKQVDFSRTLTEQQI</sequence>
<dbReference type="Gene3D" id="3.20.20.370">
    <property type="entry name" value="Glycoside hydrolase/deacetylase"/>
    <property type="match status" value="1"/>
</dbReference>
<accession>A0A1X7HB04</accession>
<organism evidence="1 2">
    <name type="scientific">Paenibacillus uliginis N3/975</name>
    <dbReference type="NCBI Taxonomy" id="1313296"/>
    <lineage>
        <taxon>Bacteria</taxon>
        <taxon>Bacillati</taxon>
        <taxon>Bacillota</taxon>
        <taxon>Bacilli</taxon>
        <taxon>Bacillales</taxon>
        <taxon>Paenibacillaceae</taxon>
        <taxon>Paenibacillus</taxon>
    </lineage>
</organism>
<dbReference type="Proteomes" id="UP000192940">
    <property type="component" value="Chromosome I"/>
</dbReference>
<gene>
    <name evidence="1" type="ORF">SAMN05661091_2302</name>
</gene>
<evidence type="ECO:0000313" key="1">
    <source>
        <dbReference type="EMBL" id="SMF83087.1"/>
    </source>
</evidence>
<dbReference type="SUPFAM" id="SSF88713">
    <property type="entry name" value="Glycoside hydrolase/deacetylase"/>
    <property type="match status" value="1"/>
</dbReference>
<dbReference type="AlphaFoldDB" id="A0A1X7HB04"/>
<dbReference type="GO" id="GO:0005975">
    <property type="term" value="P:carbohydrate metabolic process"/>
    <property type="evidence" value="ECO:0007669"/>
    <property type="project" value="InterPro"/>
</dbReference>
<evidence type="ECO:0000313" key="2">
    <source>
        <dbReference type="Proteomes" id="UP000192940"/>
    </source>
</evidence>
<dbReference type="RefSeq" id="WP_244563032.1">
    <property type="nucleotide sequence ID" value="NZ_LT840184.1"/>
</dbReference>
<protein>
    <recommendedName>
        <fullName evidence="3">NodB homology domain-containing protein</fullName>
    </recommendedName>
</protein>